<evidence type="ECO:0000256" key="1">
    <source>
        <dbReference type="SAM" id="MobiDB-lite"/>
    </source>
</evidence>
<sequence length="139" mass="16280">MNQSHWDGRQSRGSKYKGKGRQEDPVVFTLDEWEKIKGGMKSVPNANFQDTSHDEELAWQLQNHLDLEECNVRRGPGSEAERIRMNMFNFGRSKEGRNFFVIKIWFSITVWEALHCIFQSLFDCLKGYDRPHPAISFVL</sequence>
<gene>
    <name evidence="2" type="ORF">H6P81_003447</name>
</gene>
<feature type="region of interest" description="Disordered" evidence="1">
    <location>
        <begin position="1"/>
        <end position="23"/>
    </location>
</feature>
<proteinExistence type="predicted"/>
<reference evidence="2 3" key="1">
    <citation type="submission" date="2021-07" db="EMBL/GenBank/DDBJ databases">
        <title>The Aristolochia fimbriata genome: insights into angiosperm evolution, floral development and chemical biosynthesis.</title>
        <authorList>
            <person name="Jiao Y."/>
        </authorList>
    </citation>
    <scope>NUCLEOTIDE SEQUENCE [LARGE SCALE GENOMIC DNA]</scope>
    <source>
        <strain evidence="2">IBCAS-2021</strain>
        <tissue evidence="2">Leaf</tissue>
    </source>
</reference>
<organism evidence="2 3">
    <name type="scientific">Aristolochia fimbriata</name>
    <name type="common">White veined hardy Dutchman's pipe vine</name>
    <dbReference type="NCBI Taxonomy" id="158543"/>
    <lineage>
        <taxon>Eukaryota</taxon>
        <taxon>Viridiplantae</taxon>
        <taxon>Streptophyta</taxon>
        <taxon>Embryophyta</taxon>
        <taxon>Tracheophyta</taxon>
        <taxon>Spermatophyta</taxon>
        <taxon>Magnoliopsida</taxon>
        <taxon>Magnoliidae</taxon>
        <taxon>Piperales</taxon>
        <taxon>Aristolochiaceae</taxon>
        <taxon>Aristolochia</taxon>
    </lineage>
</organism>
<accession>A0AAV7FD38</accession>
<dbReference type="EMBL" id="JAINDJ010000002">
    <property type="protein sequence ID" value="KAG9458939.1"/>
    <property type="molecule type" value="Genomic_DNA"/>
</dbReference>
<keyword evidence="3" id="KW-1185">Reference proteome</keyword>
<feature type="compositionally biased region" description="Basic and acidic residues" evidence="1">
    <location>
        <begin position="1"/>
        <end position="10"/>
    </location>
</feature>
<dbReference type="AlphaFoldDB" id="A0AAV7FD38"/>
<comment type="caution">
    <text evidence="2">The sequence shown here is derived from an EMBL/GenBank/DDBJ whole genome shotgun (WGS) entry which is preliminary data.</text>
</comment>
<name>A0AAV7FD38_ARIFI</name>
<dbReference type="Proteomes" id="UP000825729">
    <property type="component" value="Unassembled WGS sequence"/>
</dbReference>
<evidence type="ECO:0000313" key="3">
    <source>
        <dbReference type="Proteomes" id="UP000825729"/>
    </source>
</evidence>
<evidence type="ECO:0000313" key="2">
    <source>
        <dbReference type="EMBL" id="KAG9458939.1"/>
    </source>
</evidence>
<protein>
    <submittedName>
        <fullName evidence="2">Uncharacterized protein</fullName>
    </submittedName>
</protein>